<keyword evidence="5" id="KW-1185">Reference proteome</keyword>
<feature type="domain" description="C2H2-type" evidence="3">
    <location>
        <begin position="62"/>
        <end position="89"/>
    </location>
</feature>
<feature type="non-terminal residue" evidence="4">
    <location>
        <position position="1"/>
    </location>
</feature>
<feature type="compositionally biased region" description="Acidic residues" evidence="2">
    <location>
        <begin position="277"/>
        <end position="287"/>
    </location>
</feature>
<organism evidence="4 5">
    <name type="scientific">Pristionchus entomophagus</name>
    <dbReference type="NCBI Taxonomy" id="358040"/>
    <lineage>
        <taxon>Eukaryota</taxon>
        <taxon>Metazoa</taxon>
        <taxon>Ecdysozoa</taxon>
        <taxon>Nematoda</taxon>
        <taxon>Chromadorea</taxon>
        <taxon>Rhabditida</taxon>
        <taxon>Rhabditina</taxon>
        <taxon>Diplogasteromorpha</taxon>
        <taxon>Diplogasteroidea</taxon>
        <taxon>Neodiplogasteridae</taxon>
        <taxon>Pristionchus</taxon>
    </lineage>
</organism>
<dbReference type="EMBL" id="BTSX01000002">
    <property type="protein sequence ID" value="GMS85315.1"/>
    <property type="molecule type" value="Genomic_DNA"/>
</dbReference>
<dbReference type="SMART" id="SM00355">
    <property type="entry name" value="ZnF_C2H2"/>
    <property type="match status" value="2"/>
</dbReference>
<feature type="compositionally biased region" description="Basic and acidic residues" evidence="2">
    <location>
        <begin position="167"/>
        <end position="177"/>
    </location>
</feature>
<feature type="compositionally biased region" description="Basic and acidic residues" evidence="2">
    <location>
        <begin position="297"/>
        <end position="326"/>
    </location>
</feature>
<sequence>VGFQMPSTPAVLDAPNSASKLLHAKYVDKANRHPCPHCPYRAYSTKTIRDHVRSCHSDEKEFKCPHCTYSSSYEQILHAHLKLHKSADSQPPQNAVAPASIDQEREMPRLKRRPLSNIGNDSSVSQGEDEASQFPPPQRANSAAASLIEEKEEKSRKDASDAESECEERGRTREVGGRRRISSGVPPRKKKEEEEAKEVKEVNEKEIETPVLRRRTRSVERMEEKEGTEEKKEECGLTQSSDEKPGKEEEQRVDQKEIKFLFETRPHGMDCHLDTSFTEDEEEEESDAANNLPILVPKEETDAPFELVKKGKEVRPRNQLTSEDKTRRVHDRRNRSSVDDLRRGRKSAEKIDEKEEEVVKGKRGRTLKERARKEPEL</sequence>
<dbReference type="PROSITE" id="PS50157">
    <property type="entry name" value="ZINC_FINGER_C2H2_2"/>
    <property type="match status" value="2"/>
</dbReference>
<comment type="caution">
    <text evidence="4">The sequence shown here is derived from an EMBL/GenBank/DDBJ whole genome shotgun (WGS) entry which is preliminary data.</text>
</comment>
<protein>
    <recommendedName>
        <fullName evidence="3">C2H2-type domain-containing protein</fullName>
    </recommendedName>
</protein>
<dbReference type="InterPro" id="IPR036236">
    <property type="entry name" value="Znf_C2H2_sf"/>
</dbReference>
<evidence type="ECO:0000256" key="2">
    <source>
        <dbReference type="SAM" id="MobiDB-lite"/>
    </source>
</evidence>
<feature type="compositionally biased region" description="Basic and acidic residues" evidence="2">
    <location>
        <begin position="217"/>
        <end position="273"/>
    </location>
</feature>
<name>A0AAV5SRR3_9BILA</name>
<evidence type="ECO:0000313" key="4">
    <source>
        <dbReference type="EMBL" id="GMS85315.1"/>
    </source>
</evidence>
<evidence type="ECO:0000256" key="1">
    <source>
        <dbReference type="PROSITE-ProRule" id="PRU00042"/>
    </source>
</evidence>
<accession>A0AAV5SRR3</accession>
<dbReference type="AlphaFoldDB" id="A0AAV5SRR3"/>
<gene>
    <name evidence="4" type="ORF">PENTCL1PPCAC_7490</name>
</gene>
<dbReference type="Gene3D" id="3.30.160.60">
    <property type="entry name" value="Classic Zinc Finger"/>
    <property type="match status" value="1"/>
</dbReference>
<feature type="domain" description="C2H2-type" evidence="3">
    <location>
        <begin position="33"/>
        <end position="61"/>
    </location>
</feature>
<dbReference type="Proteomes" id="UP001432027">
    <property type="component" value="Unassembled WGS sequence"/>
</dbReference>
<dbReference type="InterPro" id="IPR013087">
    <property type="entry name" value="Znf_C2H2_type"/>
</dbReference>
<dbReference type="SUPFAM" id="SSF57667">
    <property type="entry name" value="beta-beta-alpha zinc fingers"/>
    <property type="match status" value="1"/>
</dbReference>
<feature type="region of interest" description="Disordered" evidence="2">
    <location>
        <begin position="85"/>
        <end position="377"/>
    </location>
</feature>
<feature type="non-terminal residue" evidence="4">
    <location>
        <position position="377"/>
    </location>
</feature>
<evidence type="ECO:0000313" key="5">
    <source>
        <dbReference type="Proteomes" id="UP001432027"/>
    </source>
</evidence>
<keyword evidence="1" id="KW-0863">Zinc-finger</keyword>
<feature type="compositionally biased region" description="Basic and acidic residues" evidence="2">
    <location>
        <begin position="148"/>
        <end position="160"/>
    </location>
</feature>
<keyword evidence="1" id="KW-0862">Zinc</keyword>
<proteinExistence type="predicted"/>
<reference evidence="4" key="1">
    <citation type="submission" date="2023-10" db="EMBL/GenBank/DDBJ databases">
        <title>Genome assembly of Pristionchus species.</title>
        <authorList>
            <person name="Yoshida K."/>
            <person name="Sommer R.J."/>
        </authorList>
    </citation>
    <scope>NUCLEOTIDE SEQUENCE</scope>
    <source>
        <strain evidence="4">RS0144</strain>
    </source>
</reference>
<feature type="compositionally biased region" description="Polar residues" evidence="2">
    <location>
        <begin position="117"/>
        <end position="126"/>
    </location>
</feature>
<dbReference type="GO" id="GO:0008270">
    <property type="term" value="F:zinc ion binding"/>
    <property type="evidence" value="ECO:0007669"/>
    <property type="project" value="UniProtKB-KW"/>
</dbReference>
<keyword evidence="1" id="KW-0479">Metal-binding</keyword>
<evidence type="ECO:0000259" key="3">
    <source>
        <dbReference type="PROSITE" id="PS50157"/>
    </source>
</evidence>
<feature type="compositionally biased region" description="Basic and acidic residues" evidence="2">
    <location>
        <begin position="190"/>
        <end position="208"/>
    </location>
</feature>
<feature type="compositionally biased region" description="Basic and acidic residues" evidence="2">
    <location>
        <begin position="334"/>
        <end position="377"/>
    </location>
</feature>